<dbReference type="Proteomes" id="UP001065322">
    <property type="component" value="Chromosome"/>
</dbReference>
<dbReference type="Pfam" id="PF25056">
    <property type="entry name" value="DUF7793"/>
    <property type="match status" value="1"/>
</dbReference>
<dbReference type="Gene3D" id="3.40.970.30">
    <property type="entry name" value="yp_829618.1 like domains"/>
    <property type="match status" value="1"/>
</dbReference>
<keyword evidence="3" id="KW-1185">Reference proteome</keyword>
<sequence length="134" mass="15162">MTIRGLSSPHKPRTWLGENGIVYHDLHGFSHLTTNLVRFMHNAHARIAGRQKRPVLLLGQDILTVDFEVQIFASHPDLLRTTSAMAIVGDSFMLRHLTSMFLSYHAPAYPVQRFDRRDEAESWLGGIAARTQNG</sequence>
<accession>A0ABY6A808</accession>
<evidence type="ECO:0000259" key="1">
    <source>
        <dbReference type="Pfam" id="PF25056"/>
    </source>
</evidence>
<protein>
    <submittedName>
        <fullName evidence="2">STAS/SEC14 domain-containing protein</fullName>
    </submittedName>
</protein>
<feature type="domain" description="DUF7793" evidence="1">
    <location>
        <begin position="18"/>
        <end position="125"/>
    </location>
</feature>
<evidence type="ECO:0000313" key="3">
    <source>
        <dbReference type="Proteomes" id="UP001065322"/>
    </source>
</evidence>
<dbReference type="InterPro" id="IPR056695">
    <property type="entry name" value="DUF7793"/>
</dbReference>
<proteinExistence type="predicted"/>
<gene>
    <name evidence="2" type="ORF">HUF19_06380</name>
</gene>
<dbReference type="EMBL" id="CP054475">
    <property type="protein sequence ID" value="UXD87091.1"/>
    <property type="molecule type" value="Genomic_DNA"/>
</dbReference>
<reference evidence="3" key="1">
    <citation type="submission" date="2020-06" db="EMBL/GenBank/DDBJ databases">
        <title>Thalassolituus marinus alknpb1M-1, a hydrocarbon-degrading bacterium isolated from the deep-sea overlying water using an in-situ strategy from the South China Sea basin.</title>
        <authorList>
            <person name="Dong C."/>
            <person name="Chen Y."/>
            <person name="Shao Z."/>
        </authorList>
    </citation>
    <scope>NUCLEOTIDE SEQUENCE [LARGE SCALE GENOMIC DNA]</scope>
    <source>
        <strain evidence="3">alknpb1M-1</strain>
    </source>
</reference>
<name>A0ABY6A808_9GAMM</name>
<evidence type="ECO:0000313" key="2">
    <source>
        <dbReference type="EMBL" id="UXD87091.1"/>
    </source>
</evidence>
<dbReference type="RefSeq" id="WP_260999008.1">
    <property type="nucleotide sequence ID" value="NZ_CP054475.1"/>
</dbReference>
<organism evidence="2 3">
    <name type="scientific">Thalassolituus hydrocarboniclasticus</name>
    <dbReference type="NCBI Taxonomy" id="2742796"/>
    <lineage>
        <taxon>Bacteria</taxon>
        <taxon>Pseudomonadati</taxon>
        <taxon>Pseudomonadota</taxon>
        <taxon>Gammaproteobacteria</taxon>
        <taxon>Oceanospirillales</taxon>
        <taxon>Oceanospirillaceae</taxon>
        <taxon>Thalassolituus</taxon>
    </lineage>
</organism>